<accession>A0A8S5PR30</accession>
<dbReference type="EMBL" id="BK015472">
    <property type="protein sequence ID" value="DAE08684.1"/>
    <property type="molecule type" value="Genomic_DNA"/>
</dbReference>
<protein>
    <submittedName>
        <fullName evidence="1">Uncharacterized protein</fullName>
    </submittedName>
</protein>
<evidence type="ECO:0000313" key="1">
    <source>
        <dbReference type="EMBL" id="DAE08684.1"/>
    </source>
</evidence>
<sequence>METNEAFEALKTFLIQNYGAKVASGGREIIKRCHICGDSRDPSSRHMYIGLRDGVILYNCFKCNASGVVDSKFFRDLGCYDVDMINICNKNNAKGSSLINQNKSSFYRKRIPNLMITEDSRTMKKLEYINNRLGVRLKLSDLAEFKIVPNLYDYLNHNDMPRLTRYKDVCDQLDLYFLGFLSADNAYLIMRRLVDKTEVLQGLQGRYVNYNIYDLKDNSYRYYILPGFVDPSQHIRINIAEGPFDILGVRFNTNAHDYNNSIYAAIGGKSYINLVKFFITEYGFMNFELHIYADNDVDNYEIKKISTVLNPYRTPIYLHRNTFPGEKDYGVTSDHIIDSVMQIL</sequence>
<organism evidence="1">
    <name type="scientific">Myoviridae sp. ctwwN25</name>
    <dbReference type="NCBI Taxonomy" id="2825209"/>
    <lineage>
        <taxon>Viruses</taxon>
        <taxon>Duplodnaviria</taxon>
        <taxon>Heunggongvirae</taxon>
        <taxon>Uroviricota</taxon>
        <taxon>Caudoviricetes</taxon>
    </lineage>
</organism>
<proteinExistence type="predicted"/>
<reference evidence="1" key="1">
    <citation type="journal article" date="2021" name="Proc. Natl. Acad. Sci. U.S.A.">
        <title>A Catalog of Tens of Thousands of Viruses from Human Metagenomes Reveals Hidden Associations with Chronic Diseases.</title>
        <authorList>
            <person name="Tisza M.J."/>
            <person name="Buck C.B."/>
        </authorList>
    </citation>
    <scope>NUCLEOTIDE SEQUENCE</scope>
    <source>
        <strain evidence="1">CtwwN25</strain>
    </source>
</reference>
<name>A0A8S5PR30_9CAUD</name>